<organism evidence="2 3">
    <name type="scientific">Ajellomyces capsulatus (strain G186AR / H82 / ATCC MYA-2454 / RMSCC 2432)</name>
    <name type="common">Darling's disease fungus</name>
    <name type="synonym">Histoplasma capsulatum</name>
    <dbReference type="NCBI Taxonomy" id="447093"/>
    <lineage>
        <taxon>Eukaryota</taxon>
        <taxon>Fungi</taxon>
        <taxon>Dikarya</taxon>
        <taxon>Ascomycota</taxon>
        <taxon>Pezizomycotina</taxon>
        <taxon>Eurotiomycetes</taxon>
        <taxon>Eurotiomycetidae</taxon>
        <taxon>Onygenales</taxon>
        <taxon>Ajellomycetaceae</taxon>
        <taxon>Histoplasma</taxon>
    </lineage>
</organism>
<name>C0NMZ0_AJECG</name>
<dbReference type="RefSeq" id="XP_045287719.1">
    <property type="nucleotide sequence ID" value="XM_045431166.1"/>
</dbReference>
<evidence type="ECO:0000313" key="2">
    <source>
        <dbReference type="EMBL" id="EEH07238.1"/>
    </source>
</evidence>
<proteinExistence type="predicted"/>
<dbReference type="EMBL" id="GG663367">
    <property type="protein sequence ID" value="EEH07238.1"/>
    <property type="molecule type" value="Genomic_DNA"/>
</dbReference>
<feature type="compositionally biased region" description="Polar residues" evidence="1">
    <location>
        <begin position="10"/>
        <end position="24"/>
    </location>
</feature>
<feature type="region of interest" description="Disordered" evidence="1">
    <location>
        <begin position="93"/>
        <end position="115"/>
    </location>
</feature>
<protein>
    <submittedName>
        <fullName evidence="2">Uncharacterized protein</fullName>
    </submittedName>
</protein>
<dbReference type="GeneID" id="69037133"/>
<dbReference type="Proteomes" id="UP000001631">
    <property type="component" value="Unassembled WGS sequence"/>
</dbReference>
<sequence>MPQPYGRDTGTAQGSQSNCSSTQVTHAWGGRISADSTWAQDFFSGQLQAEVGTTRRSSSTDGLLSRLTGRLQRPFCVSKENSVVVWYVADGRRKGGRDSKADNTRGLRGQQSAKSDHLGALLKTIGDKQHTTTILKGRRAAGGGDSTSLNEIASELPRVRTAANEPTATHQQVDHGRAPKRPQGEKKAPKSFWKTAGGPCTGDMAPANDFSNQSRLGGPIQPNRLVASRLGGWWHTRQPGAARGQLKPSALQANIDRLTNVADFRTAEKTCNHSKLGGYLARSIVSKVKSWRIRLERRIDAPAGKRTSTADKVESVRHVDQSSPPPNKKTNFNRSCEKGLPNECIIQQGCGLLWKLTTQPKITWIHAF</sequence>
<feature type="region of interest" description="Disordered" evidence="1">
    <location>
        <begin position="304"/>
        <end position="334"/>
    </location>
</feature>
<evidence type="ECO:0000256" key="1">
    <source>
        <dbReference type="SAM" id="MobiDB-lite"/>
    </source>
</evidence>
<gene>
    <name evidence="2" type="ORF">HCBG_04117</name>
</gene>
<evidence type="ECO:0000313" key="3">
    <source>
        <dbReference type="Proteomes" id="UP000001631"/>
    </source>
</evidence>
<keyword evidence="3" id="KW-1185">Reference proteome</keyword>
<feature type="region of interest" description="Disordered" evidence="1">
    <location>
        <begin position="1"/>
        <end position="24"/>
    </location>
</feature>
<feature type="compositionally biased region" description="Basic and acidic residues" evidence="1">
    <location>
        <begin position="172"/>
        <end position="188"/>
    </location>
</feature>
<dbReference type="InParanoid" id="C0NMZ0"/>
<accession>C0NMZ0</accession>
<feature type="compositionally biased region" description="Basic and acidic residues" evidence="1">
    <location>
        <begin position="93"/>
        <end position="105"/>
    </location>
</feature>
<dbReference type="HOGENOM" id="CLU_752207_0_0_1"/>
<feature type="compositionally biased region" description="Basic and acidic residues" evidence="1">
    <location>
        <begin position="308"/>
        <end position="320"/>
    </location>
</feature>
<reference evidence="2" key="1">
    <citation type="submission" date="2009-02" db="EMBL/GenBank/DDBJ databases">
        <title>The Genome Sequence of Ajellomyces capsulatus strain G186AR.</title>
        <authorList>
            <consortium name="The Broad Institute Genome Sequencing Platform"/>
            <person name="Champion M."/>
            <person name="Cuomo C."/>
            <person name="Ma L.-J."/>
            <person name="Henn M.R."/>
            <person name="Sil A."/>
            <person name="Goldman B."/>
            <person name="Young S.K."/>
            <person name="Kodira C.D."/>
            <person name="Zeng Q."/>
            <person name="Koehrsen M."/>
            <person name="Alvarado L."/>
            <person name="Berlin A."/>
            <person name="Borenstein D."/>
            <person name="Chen Z."/>
            <person name="Engels R."/>
            <person name="Freedman E."/>
            <person name="Gellesch M."/>
            <person name="Goldberg J."/>
            <person name="Griggs A."/>
            <person name="Gujja S."/>
            <person name="Heiman D."/>
            <person name="Hepburn T."/>
            <person name="Howarth C."/>
            <person name="Jen D."/>
            <person name="Larson L."/>
            <person name="Lewis B."/>
            <person name="Mehta T."/>
            <person name="Park D."/>
            <person name="Pearson M."/>
            <person name="Roberts A."/>
            <person name="Saif S."/>
            <person name="Shea T."/>
            <person name="Shenoy N."/>
            <person name="Sisk P."/>
            <person name="Stolte C."/>
            <person name="Sykes S."/>
            <person name="Walk T."/>
            <person name="White J."/>
            <person name="Yandava C."/>
            <person name="Klein B."/>
            <person name="McEwen J.G."/>
            <person name="Puccia R."/>
            <person name="Goldman G.H."/>
            <person name="Felipe M.S."/>
            <person name="Nino-Vega G."/>
            <person name="San-Blas G."/>
            <person name="Taylor J."/>
            <person name="Mendoza L."/>
            <person name="Galagan J."/>
            <person name="Nusbaum C."/>
            <person name="Birren B."/>
        </authorList>
    </citation>
    <scope>NUCLEOTIDE SEQUENCE</scope>
    <source>
        <strain evidence="2">G186AR</strain>
    </source>
</reference>
<feature type="region of interest" description="Disordered" evidence="1">
    <location>
        <begin position="163"/>
        <end position="192"/>
    </location>
</feature>
<dbReference type="AlphaFoldDB" id="C0NMZ0"/>